<keyword evidence="3" id="KW-1185">Reference proteome</keyword>
<feature type="transmembrane region" description="Helical" evidence="1">
    <location>
        <begin position="33"/>
        <end position="52"/>
    </location>
</feature>
<feature type="transmembrane region" description="Helical" evidence="1">
    <location>
        <begin position="133"/>
        <end position="155"/>
    </location>
</feature>
<evidence type="ECO:0000313" key="2">
    <source>
        <dbReference type="EMBL" id="XAN09103.1"/>
    </source>
</evidence>
<sequence length="362" mass="37960">MKQPALGVTATLGIILISFLTIFALGPELFMNWASYALMGAIPFAIVVGAFWQGKEPAAIANLGQPVRGVAYLVLAALVAAVVSVIHWATRGGALPGNPIPMAVMTIITSVVVTFFLVIVWGGWPFSLIRNKLVAGIVVLVGAYVINALIFQLMNFSFAQGAPFYSDALEPGGPISAWTVVVVMVTALSVMFLTLHFQGGKPFTNIKSDPLRGLVWTVACFVVGYLVFLLGTQVAGMEAPTFMVQVSIPFLFGSIVMLNMLGGSITAKLSPVVGGIVSVVLAAIVGKLLALGYSALMPLVSGAMPAGPEGNFAAELWLANALLAVTFPFLAFYGDFFQLWPLAGKKPAEPAAEPVVSAVEPS</sequence>
<evidence type="ECO:0000256" key="1">
    <source>
        <dbReference type="SAM" id="Phobius"/>
    </source>
</evidence>
<keyword evidence="1" id="KW-0472">Membrane</keyword>
<accession>A0ABZ3FSQ7</accession>
<name>A0ABZ3FSQ7_9ACTN</name>
<feature type="transmembrane region" description="Helical" evidence="1">
    <location>
        <begin position="102"/>
        <end position="121"/>
    </location>
</feature>
<protein>
    <submittedName>
        <fullName evidence="2">Uncharacterized protein</fullName>
    </submittedName>
</protein>
<feature type="transmembrane region" description="Helical" evidence="1">
    <location>
        <begin position="214"/>
        <end position="236"/>
    </location>
</feature>
<evidence type="ECO:0000313" key="3">
    <source>
        <dbReference type="Proteomes" id="UP001442841"/>
    </source>
</evidence>
<feature type="transmembrane region" description="Helical" evidence="1">
    <location>
        <begin position="242"/>
        <end position="261"/>
    </location>
</feature>
<keyword evidence="1" id="KW-1133">Transmembrane helix</keyword>
<reference evidence="2 3" key="1">
    <citation type="submission" date="2024-04" db="EMBL/GenBank/DDBJ databases">
        <title>Isolation of an actinomycete strain from pig manure.</title>
        <authorList>
            <person name="Gong T."/>
            <person name="Yu Z."/>
            <person name="An M."/>
            <person name="Wei C."/>
            <person name="Yang W."/>
            <person name="Liu L."/>
        </authorList>
    </citation>
    <scope>NUCLEOTIDE SEQUENCE [LARGE SCALE GENOMIC DNA]</scope>
    <source>
        <strain evidence="2 3">ZF39</strain>
    </source>
</reference>
<feature type="transmembrane region" description="Helical" evidence="1">
    <location>
        <begin position="316"/>
        <end position="336"/>
    </location>
</feature>
<feature type="transmembrane region" description="Helical" evidence="1">
    <location>
        <begin position="72"/>
        <end position="90"/>
    </location>
</feature>
<dbReference type="RefSeq" id="WP_425310542.1">
    <property type="nucleotide sequence ID" value="NZ_CP154795.1"/>
</dbReference>
<gene>
    <name evidence="2" type="ORF">AADG42_17875</name>
</gene>
<feature type="transmembrane region" description="Helical" evidence="1">
    <location>
        <begin position="175"/>
        <end position="193"/>
    </location>
</feature>
<feature type="transmembrane region" description="Helical" evidence="1">
    <location>
        <begin position="273"/>
        <end position="296"/>
    </location>
</feature>
<feature type="transmembrane region" description="Helical" evidence="1">
    <location>
        <begin position="7"/>
        <end position="27"/>
    </location>
</feature>
<dbReference type="EMBL" id="CP154795">
    <property type="protein sequence ID" value="XAN09103.1"/>
    <property type="molecule type" value="Genomic_DNA"/>
</dbReference>
<organism evidence="2 3">
    <name type="scientific">Ammonicoccus fulvus</name>
    <dbReference type="NCBI Taxonomy" id="3138240"/>
    <lineage>
        <taxon>Bacteria</taxon>
        <taxon>Bacillati</taxon>
        <taxon>Actinomycetota</taxon>
        <taxon>Actinomycetes</taxon>
        <taxon>Propionibacteriales</taxon>
        <taxon>Propionibacteriaceae</taxon>
        <taxon>Ammonicoccus</taxon>
    </lineage>
</organism>
<dbReference type="Proteomes" id="UP001442841">
    <property type="component" value="Chromosome"/>
</dbReference>
<proteinExistence type="predicted"/>
<keyword evidence="1" id="KW-0812">Transmembrane</keyword>